<keyword evidence="2" id="KW-1185">Reference proteome</keyword>
<evidence type="ECO:0000313" key="1">
    <source>
        <dbReference type="EMBL" id="CAH8360203.1"/>
    </source>
</evidence>
<evidence type="ECO:0000313" key="2">
    <source>
        <dbReference type="Proteomes" id="UP001642260"/>
    </source>
</evidence>
<proteinExistence type="predicted"/>
<comment type="caution">
    <text evidence="1">The sequence shown here is derived from an EMBL/GenBank/DDBJ whole genome shotgun (WGS) entry which is preliminary data.</text>
</comment>
<dbReference type="EMBL" id="CAKOAT010280710">
    <property type="protein sequence ID" value="CAH8360203.1"/>
    <property type="molecule type" value="Genomic_DNA"/>
</dbReference>
<dbReference type="Proteomes" id="UP001642260">
    <property type="component" value="Unassembled WGS sequence"/>
</dbReference>
<organism evidence="1 2">
    <name type="scientific">Eruca vesicaria subsp. sativa</name>
    <name type="common">Garden rocket</name>
    <name type="synonym">Eruca sativa</name>
    <dbReference type="NCBI Taxonomy" id="29727"/>
    <lineage>
        <taxon>Eukaryota</taxon>
        <taxon>Viridiplantae</taxon>
        <taxon>Streptophyta</taxon>
        <taxon>Embryophyta</taxon>
        <taxon>Tracheophyta</taxon>
        <taxon>Spermatophyta</taxon>
        <taxon>Magnoliopsida</taxon>
        <taxon>eudicotyledons</taxon>
        <taxon>Gunneridae</taxon>
        <taxon>Pentapetalae</taxon>
        <taxon>rosids</taxon>
        <taxon>malvids</taxon>
        <taxon>Brassicales</taxon>
        <taxon>Brassicaceae</taxon>
        <taxon>Brassiceae</taxon>
        <taxon>Eruca</taxon>
    </lineage>
</organism>
<gene>
    <name evidence="1" type="ORF">ERUC_LOCUS25959</name>
</gene>
<accession>A0ABC8KRX8</accession>
<name>A0ABC8KRX8_ERUVS</name>
<reference evidence="1 2" key="1">
    <citation type="submission" date="2022-03" db="EMBL/GenBank/DDBJ databases">
        <authorList>
            <person name="Macdonald S."/>
            <person name="Ahmed S."/>
            <person name="Newling K."/>
        </authorList>
    </citation>
    <scope>NUCLEOTIDE SEQUENCE [LARGE SCALE GENOMIC DNA]</scope>
</reference>
<dbReference type="AlphaFoldDB" id="A0ABC8KRX8"/>
<protein>
    <recommendedName>
        <fullName evidence="3">Transcriptional regulator</fullName>
    </recommendedName>
</protein>
<sequence>MKDIQTGSGFINVRKEDGGEEAVIETTAIRDGGEKAVYRSNPVTDDWIPAVEEDLGSESFFKANKNFEKSNKVPH</sequence>
<evidence type="ECO:0008006" key="3">
    <source>
        <dbReference type="Google" id="ProtNLM"/>
    </source>
</evidence>